<organism evidence="2 3">
    <name type="scientific">Yoonia sediminilitoris</name>
    <dbReference type="NCBI Taxonomy" id="1286148"/>
    <lineage>
        <taxon>Bacteria</taxon>
        <taxon>Pseudomonadati</taxon>
        <taxon>Pseudomonadota</taxon>
        <taxon>Alphaproteobacteria</taxon>
        <taxon>Rhodobacterales</taxon>
        <taxon>Paracoccaceae</taxon>
        <taxon>Yoonia</taxon>
    </lineage>
</organism>
<dbReference type="EMBL" id="QBUD01000012">
    <property type="protein sequence ID" value="PUB11850.1"/>
    <property type="molecule type" value="Genomic_DNA"/>
</dbReference>
<name>A0A2T6KAI2_9RHOB</name>
<evidence type="ECO:0000256" key="1">
    <source>
        <dbReference type="SAM" id="SignalP"/>
    </source>
</evidence>
<gene>
    <name evidence="2" type="ORF">C8N45_11293</name>
</gene>
<protein>
    <recommendedName>
        <fullName evidence="4">Ig-like domain-containing protein</fullName>
    </recommendedName>
</protein>
<feature type="chain" id="PRO_5015501532" description="Ig-like domain-containing protein" evidence="1">
    <location>
        <begin position="26"/>
        <end position="347"/>
    </location>
</feature>
<keyword evidence="1" id="KW-0732">Signal</keyword>
<comment type="caution">
    <text evidence="2">The sequence shown here is derived from an EMBL/GenBank/DDBJ whole genome shotgun (WGS) entry which is preliminary data.</text>
</comment>
<dbReference type="OrthoDB" id="246488at2"/>
<evidence type="ECO:0000313" key="3">
    <source>
        <dbReference type="Proteomes" id="UP000244523"/>
    </source>
</evidence>
<evidence type="ECO:0000313" key="2">
    <source>
        <dbReference type="EMBL" id="PUB11850.1"/>
    </source>
</evidence>
<dbReference type="RefSeq" id="WP_108387640.1">
    <property type="nucleotide sequence ID" value="NZ_QBUD01000012.1"/>
</dbReference>
<accession>A0A2T6KAI2</accession>
<feature type="signal peptide" evidence="1">
    <location>
        <begin position="1"/>
        <end position="25"/>
    </location>
</feature>
<reference evidence="2 3" key="1">
    <citation type="submission" date="2018-04" db="EMBL/GenBank/DDBJ databases">
        <title>Genomic Encyclopedia of Archaeal and Bacterial Type Strains, Phase II (KMG-II): from individual species to whole genera.</title>
        <authorList>
            <person name="Goeker M."/>
        </authorList>
    </citation>
    <scope>NUCLEOTIDE SEQUENCE [LARGE SCALE GENOMIC DNA]</scope>
    <source>
        <strain evidence="2 3">DSM 29955</strain>
    </source>
</reference>
<sequence length="347" mass="36663">MRFGRHPARQALLTALATLPLPALAEVSAQYDPSTGAILVSDVASDDTLRLTVAGQTSKQSTPFTVSEGTTGLIVTPRFALRAGTVYRLAVGDALLDIAVPAEQAQAPRVAGFSPSQAVIPANTLRLYITFTEPMARGQLLDHIRLIASDGSQVVSPFLNLEAELWDTDQRRATLLLDPGRIKQGVGPNTAGGAPLQAGENYRLIVPDQMRSAASVPLDAPVTLAFRVGPAERRPIDPADWDILAPRAASLALLSIGFDRIMDTGTVMRLLRLEAPDGSRVHGEINTDGGSWSIAPTTPWAAGTYRLIVAPELEDLSGNTPGAPFDASAGTISTVQNLIILTIDIAP</sequence>
<keyword evidence="3" id="KW-1185">Reference proteome</keyword>
<dbReference type="AlphaFoldDB" id="A0A2T6KAI2"/>
<proteinExistence type="predicted"/>
<dbReference type="Proteomes" id="UP000244523">
    <property type="component" value="Unassembled WGS sequence"/>
</dbReference>
<evidence type="ECO:0008006" key="4">
    <source>
        <dbReference type="Google" id="ProtNLM"/>
    </source>
</evidence>